<keyword evidence="2" id="KW-1185">Reference proteome</keyword>
<dbReference type="AlphaFoldDB" id="A0A0V0TCZ8"/>
<name>A0A0V0TCZ8_9BILA</name>
<accession>A0A0V0TCZ8</accession>
<proteinExistence type="predicted"/>
<evidence type="ECO:0000313" key="1">
    <source>
        <dbReference type="EMBL" id="KRX36905.1"/>
    </source>
</evidence>
<gene>
    <name evidence="1" type="ORF">T05_4405</name>
</gene>
<comment type="caution">
    <text evidence="1">The sequence shown here is derived from an EMBL/GenBank/DDBJ whole genome shotgun (WGS) entry which is preliminary data.</text>
</comment>
<protein>
    <submittedName>
        <fullName evidence="1">Uncharacterized protein</fullName>
    </submittedName>
</protein>
<dbReference type="Proteomes" id="UP000055048">
    <property type="component" value="Unassembled WGS sequence"/>
</dbReference>
<reference evidence="1 2" key="1">
    <citation type="submission" date="2015-01" db="EMBL/GenBank/DDBJ databases">
        <title>Evolution of Trichinella species and genotypes.</title>
        <authorList>
            <person name="Korhonen P.K."/>
            <person name="Edoardo P."/>
            <person name="Giuseppe L.R."/>
            <person name="Gasser R.B."/>
        </authorList>
    </citation>
    <scope>NUCLEOTIDE SEQUENCE [LARGE SCALE GENOMIC DNA]</scope>
    <source>
        <strain evidence="1">ISS417</strain>
    </source>
</reference>
<dbReference type="OrthoDB" id="5920694at2759"/>
<evidence type="ECO:0000313" key="2">
    <source>
        <dbReference type="Proteomes" id="UP000055048"/>
    </source>
</evidence>
<sequence>MIEHGPFYSPIGTGFLNNTRYICVDGFSILQTLPALIDQETPPATSDTCQSKPIASATLKRQNRKVGCHKIFFSLSEDVDRLGIKFAKMEADQHARQSWSNGRMNPLTIAFSFSAQLEREDNVSKIVSSYDIKTETKFDSITVDAQTFCHLFNVSKQPFVKIIAVDCGAV</sequence>
<organism evidence="1 2">
    <name type="scientific">Trichinella murrelli</name>
    <dbReference type="NCBI Taxonomy" id="144512"/>
    <lineage>
        <taxon>Eukaryota</taxon>
        <taxon>Metazoa</taxon>
        <taxon>Ecdysozoa</taxon>
        <taxon>Nematoda</taxon>
        <taxon>Enoplea</taxon>
        <taxon>Dorylaimia</taxon>
        <taxon>Trichinellida</taxon>
        <taxon>Trichinellidae</taxon>
        <taxon>Trichinella</taxon>
    </lineage>
</organism>
<dbReference type="EMBL" id="JYDJ01000337">
    <property type="protein sequence ID" value="KRX36905.1"/>
    <property type="molecule type" value="Genomic_DNA"/>
</dbReference>